<evidence type="ECO:0000313" key="4">
    <source>
        <dbReference type="Proteomes" id="UP000186666"/>
    </source>
</evidence>
<reference evidence="3 4" key="1">
    <citation type="submission" date="2017-01" db="EMBL/GenBank/DDBJ databases">
        <authorList>
            <person name="Varghese N."/>
            <person name="Submissions S."/>
        </authorList>
    </citation>
    <scope>NUCLEOTIDE SEQUENCE [LARGE SCALE GENOMIC DNA]</scope>
    <source>
        <strain evidence="3 4">ATCC 23464</strain>
    </source>
</reference>
<sequence length="199" mass="23683">MKISSGYPINGEIVIKAMPYIKAENKTLYVAMLFSFFVGLRAKEIFSLSWNDVNIERKSVTYTHKEKDTIIKIIPESILREFVSFKGEEEHEDTDPIFTTINKSRLTNGWTKKQLYNILEKYKLNYFHFNDLYKLNKELLFRESAFNIPLLIKPSVYPTDLTSKYIDFSDKNQRKINEEIIDFFYQKIQFDNVHLDYTN</sequence>
<evidence type="ECO:0000313" key="3">
    <source>
        <dbReference type="EMBL" id="SIR69945.1"/>
    </source>
</evidence>
<organism evidence="3 4">
    <name type="scientific">Paenibacillus macquariensis</name>
    <dbReference type="NCBI Taxonomy" id="948756"/>
    <lineage>
        <taxon>Bacteria</taxon>
        <taxon>Bacillati</taxon>
        <taxon>Bacillota</taxon>
        <taxon>Bacilli</taxon>
        <taxon>Bacillales</taxon>
        <taxon>Paenibacillaceae</taxon>
        <taxon>Paenibacillus</taxon>
    </lineage>
</organism>
<keyword evidence="4" id="KW-1185">Reference proteome</keyword>
<dbReference type="Pfam" id="PF00589">
    <property type="entry name" value="Phage_integrase"/>
    <property type="match status" value="1"/>
</dbReference>
<dbReference type="RefSeq" id="WP_068579783.1">
    <property type="nucleotide sequence ID" value="NZ_FTNK01000036.1"/>
</dbReference>
<dbReference type="InterPro" id="IPR013762">
    <property type="entry name" value="Integrase-like_cat_sf"/>
</dbReference>
<evidence type="ECO:0000259" key="2">
    <source>
        <dbReference type="Pfam" id="PF00589"/>
    </source>
</evidence>
<accession>A0ABY1KE83</accession>
<comment type="caution">
    <text evidence="3">The sequence shown here is derived from an EMBL/GenBank/DDBJ whole genome shotgun (WGS) entry which is preliminary data.</text>
</comment>
<evidence type="ECO:0000256" key="1">
    <source>
        <dbReference type="ARBA" id="ARBA00023172"/>
    </source>
</evidence>
<dbReference type="SUPFAM" id="SSF56349">
    <property type="entry name" value="DNA breaking-rejoining enzymes"/>
    <property type="match status" value="1"/>
</dbReference>
<gene>
    <name evidence="3" type="ORF">SAMN05421578_13616</name>
</gene>
<name>A0ABY1KE83_9BACL</name>
<dbReference type="InterPro" id="IPR011010">
    <property type="entry name" value="DNA_brk_join_enz"/>
</dbReference>
<dbReference type="Gene3D" id="1.10.443.10">
    <property type="entry name" value="Intergrase catalytic core"/>
    <property type="match status" value="1"/>
</dbReference>
<proteinExistence type="predicted"/>
<dbReference type="EMBL" id="FTNK01000036">
    <property type="protein sequence ID" value="SIR69945.1"/>
    <property type="molecule type" value="Genomic_DNA"/>
</dbReference>
<dbReference type="InterPro" id="IPR002104">
    <property type="entry name" value="Integrase_catalytic"/>
</dbReference>
<dbReference type="Proteomes" id="UP000186666">
    <property type="component" value="Unassembled WGS sequence"/>
</dbReference>
<keyword evidence="1" id="KW-0233">DNA recombination</keyword>
<feature type="domain" description="Tyr recombinase" evidence="2">
    <location>
        <begin position="22"/>
        <end position="132"/>
    </location>
</feature>
<protein>
    <submittedName>
        <fullName evidence="3">Phage integrase family protein</fullName>
    </submittedName>
</protein>